<dbReference type="InterPro" id="IPR006153">
    <property type="entry name" value="Cation/H_exchanger_TM"/>
</dbReference>
<keyword evidence="2 5" id="KW-0812">Transmembrane</keyword>
<comment type="subcellular location">
    <subcellularLocation>
        <location evidence="1">Membrane</location>
        <topology evidence="1">Multi-pass membrane protein</topology>
    </subcellularLocation>
</comment>
<feature type="transmembrane region" description="Helical" evidence="5">
    <location>
        <begin position="75"/>
        <end position="92"/>
    </location>
</feature>
<dbReference type="EMBL" id="UINC01087291">
    <property type="protein sequence ID" value="SVC36539.1"/>
    <property type="molecule type" value="Genomic_DNA"/>
</dbReference>
<reference evidence="7" key="1">
    <citation type="submission" date="2018-05" db="EMBL/GenBank/DDBJ databases">
        <authorList>
            <person name="Lanie J.A."/>
            <person name="Ng W.-L."/>
            <person name="Kazmierczak K.M."/>
            <person name="Andrzejewski T.M."/>
            <person name="Davidsen T.M."/>
            <person name="Wayne K.J."/>
            <person name="Tettelin H."/>
            <person name="Glass J.I."/>
            <person name="Rusch D."/>
            <person name="Podicherti R."/>
            <person name="Tsui H.-C.T."/>
            <person name="Winkler M.E."/>
        </authorList>
    </citation>
    <scope>NUCLEOTIDE SEQUENCE</scope>
</reference>
<accession>A0A382LIM0</accession>
<feature type="non-terminal residue" evidence="7">
    <location>
        <position position="107"/>
    </location>
</feature>
<feature type="transmembrane region" description="Helical" evidence="5">
    <location>
        <begin position="6"/>
        <end position="26"/>
    </location>
</feature>
<protein>
    <recommendedName>
        <fullName evidence="6">Cation/H+ exchanger transmembrane domain-containing protein</fullName>
    </recommendedName>
</protein>
<organism evidence="7">
    <name type="scientific">marine metagenome</name>
    <dbReference type="NCBI Taxonomy" id="408172"/>
    <lineage>
        <taxon>unclassified sequences</taxon>
        <taxon>metagenomes</taxon>
        <taxon>ecological metagenomes</taxon>
    </lineage>
</organism>
<feature type="transmembrane region" description="Helical" evidence="5">
    <location>
        <begin position="33"/>
        <end position="55"/>
    </location>
</feature>
<proteinExistence type="predicted"/>
<evidence type="ECO:0000256" key="3">
    <source>
        <dbReference type="ARBA" id="ARBA00022989"/>
    </source>
</evidence>
<evidence type="ECO:0000256" key="1">
    <source>
        <dbReference type="ARBA" id="ARBA00004141"/>
    </source>
</evidence>
<evidence type="ECO:0000313" key="7">
    <source>
        <dbReference type="EMBL" id="SVC36539.1"/>
    </source>
</evidence>
<dbReference type="GO" id="GO:0016020">
    <property type="term" value="C:membrane"/>
    <property type="evidence" value="ECO:0007669"/>
    <property type="project" value="UniProtKB-SubCell"/>
</dbReference>
<evidence type="ECO:0000259" key="6">
    <source>
        <dbReference type="Pfam" id="PF00999"/>
    </source>
</evidence>
<dbReference type="Pfam" id="PF00999">
    <property type="entry name" value="Na_H_Exchanger"/>
    <property type="match status" value="1"/>
</dbReference>
<dbReference type="GO" id="GO:1902600">
    <property type="term" value="P:proton transmembrane transport"/>
    <property type="evidence" value="ECO:0007669"/>
    <property type="project" value="InterPro"/>
</dbReference>
<evidence type="ECO:0000256" key="5">
    <source>
        <dbReference type="SAM" id="Phobius"/>
    </source>
</evidence>
<keyword evidence="3 5" id="KW-1133">Transmembrane helix</keyword>
<name>A0A382LIM0_9ZZZZ</name>
<evidence type="ECO:0000256" key="2">
    <source>
        <dbReference type="ARBA" id="ARBA00022692"/>
    </source>
</evidence>
<dbReference type="GO" id="GO:0015297">
    <property type="term" value="F:antiporter activity"/>
    <property type="evidence" value="ECO:0007669"/>
    <property type="project" value="InterPro"/>
</dbReference>
<feature type="domain" description="Cation/H+ exchanger transmembrane" evidence="6">
    <location>
        <begin position="18"/>
        <end position="105"/>
    </location>
</feature>
<evidence type="ECO:0000256" key="4">
    <source>
        <dbReference type="ARBA" id="ARBA00023136"/>
    </source>
</evidence>
<sequence>MHEGIWTTILGLFGLITIAVLILPLSKRYKFPYTVLLAVVGIVLGLLTTATHGLHLGPVSDLFHSFKSFDLTSEIIIFVFLPALIFESSLSIDVRKLLADIRPILFL</sequence>
<dbReference type="AlphaFoldDB" id="A0A382LIM0"/>
<gene>
    <name evidence="7" type="ORF">METZ01_LOCUS289393</name>
</gene>
<keyword evidence="4 5" id="KW-0472">Membrane</keyword>